<evidence type="ECO:0000313" key="9">
    <source>
        <dbReference type="EnsemblMetazoa" id="Aqu2.1.44144_001"/>
    </source>
</evidence>
<dbReference type="PANTHER" id="PTHR20855:SF15">
    <property type="entry name" value="PROGESTIN AND ADIPOQ RECEPTOR FAMILY MEMBER 3"/>
    <property type="match status" value="1"/>
</dbReference>
<proteinExistence type="inferred from homology"/>
<dbReference type="OrthoDB" id="529367at2759"/>
<feature type="transmembrane region" description="Helical" evidence="8">
    <location>
        <begin position="240"/>
        <end position="259"/>
    </location>
</feature>
<keyword evidence="6" id="KW-0862">Zinc</keyword>
<dbReference type="GO" id="GO:0016020">
    <property type="term" value="C:membrane"/>
    <property type="evidence" value="ECO:0007669"/>
    <property type="project" value="UniProtKB-SubCell"/>
</dbReference>
<comment type="subcellular location">
    <subcellularLocation>
        <location evidence="1">Membrane</location>
        <topology evidence="1">Multi-pass membrane protein</topology>
    </subcellularLocation>
</comment>
<evidence type="ECO:0000256" key="1">
    <source>
        <dbReference type="ARBA" id="ARBA00004141"/>
    </source>
</evidence>
<evidence type="ECO:0000256" key="4">
    <source>
        <dbReference type="ARBA" id="ARBA00022989"/>
    </source>
</evidence>
<evidence type="ECO:0000256" key="8">
    <source>
        <dbReference type="SAM" id="Phobius"/>
    </source>
</evidence>
<evidence type="ECO:0000256" key="2">
    <source>
        <dbReference type="ARBA" id="ARBA00007018"/>
    </source>
</evidence>
<reference evidence="9" key="2">
    <citation type="submission" date="2017-05" db="UniProtKB">
        <authorList>
            <consortium name="EnsemblMetazoa"/>
        </authorList>
    </citation>
    <scope>IDENTIFICATION</scope>
</reference>
<feature type="transmembrane region" description="Helical" evidence="8">
    <location>
        <begin position="107"/>
        <end position="125"/>
    </location>
</feature>
<protein>
    <recommendedName>
        <fullName evidence="11">Progestin and adipoQ receptor family member IIIb</fullName>
    </recommendedName>
</protein>
<dbReference type="KEGG" id="aqu:100634877"/>
<feature type="transmembrane region" description="Helical" evidence="8">
    <location>
        <begin position="206"/>
        <end position="228"/>
    </location>
</feature>
<name>A0A1X7VXK6_AMPQE</name>
<gene>
    <name evidence="9" type="primary">100634877</name>
</gene>
<dbReference type="InParanoid" id="A0A1X7VXK6"/>
<evidence type="ECO:0000313" key="10">
    <source>
        <dbReference type="Proteomes" id="UP000007879"/>
    </source>
</evidence>
<organism evidence="9">
    <name type="scientific">Amphimedon queenslandica</name>
    <name type="common">Sponge</name>
    <dbReference type="NCBI Taxonomy" id="400682"/>
    <lineage>
        <taxon>Eukaryota</taxon>
        <taxon>Metazoa</taxon>
        <taxon>Porifera</taxon>
        <taxon>Demospongiae</taxon>
        <taxon>Heteroscleromorpha</taxon>
        <taxon>Haplosclerida</taxon>
        <taxon>Niphatidae</taxon>
        <taxon>Amphimedon</taxon>
    </lineage>
</organism>
<feature type="transmembrane region" description="Helical" evidence="8">
    <location>
        <begin position="145"/>
        <end position="165"/>
    </location>
</feature>
<dbReference type="STRING" id="400682.A0A1X7VXK6"/>
<reference evidence="10" key="1">
    <citation type="journal article" date="2010" name="Nature">
        <title>The Amphimedon queenslandica genome and the evolution of animal complexity.</title>
        <authorList>
            <person name="Srivastava M."/>
            <person name="Simakov O."/>
            <person name="Chapman J."/>
            <person name="Fahey B."/>
            <person name="Gauthier M.E."/>
            <person name="Mitros T."/>
            <person name="Richards G.S."/>
            <person name="Conaco C."/>
            <person name="Dacre M."/>
            <person name="Hellsten U."/>
            <person name="Larroux C."/>
            <person name="Putnam N.H."/>
            <person name="Stanke M."/>
            <person name="Adamska M."/>
            <person name="Darling A."/>
            <person name="Degnan S.M."/>
            <person name="Oakley T.H."/>
            <person name="Plachetzki D.C."/>
            <person name="Zhai Y."/>
            <person name="Adamski M."/>
            <person name="Calcino A."/>
            <person name="Cummins S.F."/>
            <person name="Goodstein D.M."/>
            <person name="Harris C."/>
            <person name="Jackson D.J."/>
            <person name="Leys S.P."/>
            <person name="Shu S."/>
            <person name="Woodcroft B.J."/>
            <person name="Vervoort M."/>
            <person name="Kosik K.S."/>
            <person name="Manning G."/>
            <person name="Degnan B.M."/>
            <person name="Rokhsar D.S."/>
        </authorList>
    </citation>
    <scope>NUCLEOTIDE SEQUENCE [LARGE SCALE GENOMIC DNA]</scope>
</reference>
<dbReference type="Proteomes" id="UP000007879">
    <property type="component" value="Unassembled WGS sequence"/>
</dbReference>
<evidence type="ECO:0000256" key="7">
    <source>
        <dbReference type="SAM" id="MobiDB-lite"/>
    </source>
</evidence>
<feature type="binding site" evidence="6">
    <location>
        <position position="314"/>
    </location>
    <ligand>
        <name>Zn(2+)</name>
        <dbReference type="ChEBI" id="CHEBI:29105"/>
    </ligand>
</feature>
<keyword evidence="6" id="KW-0479">Metal-binding</keyword>
<feature type="transmembrane region" description="Helical" evidence="8">
    <location>
        <begin position="177"/>
        <end position="200"/>
    </location>
</feature>
<evidence type="ECO:0000256" key="5">
    <source>
        <dbReference type="ARBA" id="ARBA00023136"/>
    </source>
</evidence>
<keyword evidence="5 8" id="KW-0472">Membrane</keyword>
<dbReference type="eggNOG" id="KOG0748">
    <property type="taxonomic scope" value="Eukaryota"/>
</dbReference>
<dbReference type="Pfam" id="PF03006">
    <property type="entry name" value="HlyIII"/>
    <property type="match status" value="1"/>
</dbReference>
<evidence type="ECO:0000256" key="6">
    <source>
        <dbReference type="PIRSR" id="PIRSR604254-1"/>
    </source>
</evidence>
<dbReference type="AlphaFoldDB" id="A0A1X7VXK6"/>
<feature type="transmembrane region" description="Helical" evidence="8">
    <location>
        <begin position="271"/>
        <end position="291"/>
    </location>
</feature>
<feature type="binding site" evidence="6">
    <location>
        <position position="310"/>
    </location>
    <ligand>
        <name>Zn(2+)</name>
        <dbReference type="ChEBI" id="CHEBI:29105"/>
    </ligand>
</feature>
<sequence>MSRLYQESLLLQMQPGPPNTSQPTRLLHPPKPQSMSRDVMPHHITITDDEGDERRPSRSISRYGVPLYNYQQIPPYLKGNPYIFGGYRAHIPIGLCMRSLFIWSNETMNIWTHLLGFLYFFYLLINDNLSLLEDSHSDFGDNLTFTLMDSAFMTCMFCSAAFHLFNCISESASKIWLRLDLGGISVGLCGCYFPGAYYAFYCHAYWQLAYLVALLILAVGSMAVQLHPQFLSSQWHYRRLFLYSILIFAGMIPVTHWALTNGGFNSPLVLVFVPKIAVMYLLAIIGGTFYVTKFPECQFPGRVDFLGSSHQWWHLFVFLGYAWIHHCTILIYNYWMVHSCEEHFQKHQSLSSILGITD</sequence>
<feature type="transmembrane region" description="Helical" evidence="8">
    <location>
        <begin position="312"/>
        <end position="335"/>
    </location>
</feature>
<dbReference type="GO" id="GO:0038023">
    <property type="term" value="F:signaling receptor activity"/>
    <property type="evidence" value="ECO:0007669"/>
    <property type="project" value="TreeGrafter"/>
</dbReference>
<dbReference type="GO" id="GO:0046872">
    <property type="term" value="F:metal ion binding"/>
    <property type="evidence" value="ECO:0007669"/>
    <property type="project" value="UniProtKB-KW"/>
</dbReference>
<dbReference type="EnsemblMetazoa" id="Aqu2.1.44144_001">
    <property type="protein sequence ID" value="Aqu2.1.44144_001"/>
    <property type="gene ID" value="Aqu2.1.44144"/>
</dbReference>
<feature type="binding site" evidence="6">
    <location>
        <position position="163"/>
    </location>
    <ligand>
        <name>Zn(2+)</name>
        <dbReference type="ChEBI" id="CHEBI:29105"/>
    </ligand>
</feature>
<keyword evidence="3 8" id="KW-0812">Transmembrane</keyword>
<keyword evidence="10" id="KW-1185">Reference proteome</keyword>
<evidence type="ECO:0008006" key="11">
    <source>
        <dbReference type="Google" id="ProtNLM"/>
    </source>
</evidence>
<dbReference type="PANTHER" id="PTHR20855">
    <property type="entry name" value="ADIPOR/PROGESTIN RECEPTOR-RELATED"/>
    <property type="match status" value="1"/>
</dbReference>
<dbReference type="InterPro" id="IPR004254">
    <property type="entry name" value="AdipoR/HlyIII-related"/>
</dbReference>
<keyword evidence="4 8" id="KW-1133">Transmembrane helix</keyword>
<dbReference type="EnsemblMetazoa" id="XM_003382394.2">
    <property type="protein sequence ID" value="XP_003382442.1"/>
    <property type="gene ID" value="LOC100634877"/>
</dbReference>
<dbReference type="OMA" id="HSQPCPD"/>
<evidence type="ECO:0000256" key="3">
    <source>
        <dbReference type="ARBA" id="ARBA00022692"/>
    </source>
</evidence>
<comment type="similarity">
    <text evidence="2">Belongs to the ADIPOR family.</text>
</comment>
<accession>A0A1X7VXK6</accession>
<feature type="region of interest" description="Disordered" evidence="7">
    <location>
        <begin position="13"/>
        <end position="36"/>
    </location>
</feature>